<evidence type="ECO:0000313" key="1">
    <source>
        <dbReference type="EMBL" id="PQO97495.1"/>
    </source>
</evidence>
<dbReference type="NCBIfam" id="TIGR04267">
    <property type="entry name" value="mod_HExxH"/>
    <property type="match status" value="1"/>
</dbReference>
<sequence>MDIGNSGQRELSVDDLFQGTTFLPDTESSRFDVLLERVSRNRYTTFTVLYAELFRLFPDSPHLAVFFEQAVNLILLEPQEQHPIINDPVFQIWQGLTFRHTNLVLTEKSEETGELEKLLIGFPDMLARVKAKDTSRLIHDCPPVYRFDVDPLIAMAAPPSYKFPEDEATRKQLERDGHPVRFFSDIVSIALLRIEHTWPACHERFKKLVKAICYLPDGSFRSCSASRYTGVILLSSRDNSILDLEESLVHEATHQLLYYIVEMCPVIEEVASREASFTLPWSGQKRDLYGYFHAFYVYIALVKYLERVRSRSSDELQRAQNRLAFIMRGLIRALPDLQASGDFTPQGRQLLENLAKEVRALESKHAGLMAKTAPATVPERALGATA</sequence>
<dbReference type="AlphaFoldDB" id="A0A2S8H5Y3"/>
<proteinExistence type="predicted"/>
<comment type="caution">
    <text evidence="1">The sequence shown here is derived from an EMBL/GenBank/DDBJ whole genome shotgun (WGS) entry which is preliminary data.</text>
</comment>
<reference evidence="1 2" key="1">
    <citation type="submission" date="2018-02" db="EMBL/GenBank/DDBJ databases">
        <title>Draft genome sequencing of Pseudomonas frederiksbergensis 11-D3.</title>
        <authorList>
            <person name="Zheng B.-X."/>
        </authorList>
    </citation>
    <scope>NUCLEOTIDE SEQUENCE [LARGE SCALE GENOMIC DNA]</scope>
    <source>
        <strain evidence="1 2">11-D3</strain>
    </source>
</reference>
<dbReference type="RefSeq" id="WP_105348366.1">
    <property type="nucleotide sequence ID" value="NZ_PUIN01000021.1"/>
</dbReference>
<dbReference type="InterPro" id="IPR026337">
    <property type="entry name" value="AKG_HExxH"/>
</dbReference>
<accession>A0A2S8H5Y3</accession>
<evidence type="ECO:0000313" key="2">
    <source>
        <dbReference type="Proteomes" id="UP000239687"/>
    </source>
</evidence>
<protein>
    <submittedName>
        <fullName evidence="1">HEXXH motif domain-containing protein</fullName>
    </submittedName>
</protein>
<dbReference type="Proteomes" id="UP000239687">
    <property type="component" value="Unassembled WGS sequence"/>
</dbReference>
<organism evidence="1 2">
    <name type="scientific">Pseudomonas frederiksbergensis</name>
    <dbReference type="NCBI Taxonomy" id="104087"/>
    <lineage>
        <taxon>Bacteria</taxon>
        <taxon>Pseudomonadati</taxon>
        <taxon>Pseudomonadota</taxon>
        <taxon>Gammaproteobacteria</taxon>
        <taxon>Pseudomonadales</taxon>
        <taxon>Pseudomonadaceae</taxon>
        <taxon>Pseudomonas</taxon>
    </lineage>
</organism>
<dbReference type="EMBL" id="PUIN01000021">
    <property type="protein sequence ID" value="PQO97495.1"/>
    <property type="molecule type" value="Genomic_DNA"/>
</dbReference>
<gene>
    <name evidence="1" type="ORF">C5612_29005</name>
</gene>
<name>A0A2S8H5Y3_9PSED</name>